<keyword evidence="4 7" id="KW-0812">Transmembrane</keyword>
<evidence type="ECO:0000256" key="9">
    <source>
        <dbReference type="SAM" id="Phobius"/>
    </source>
</evidence>
<dbReference type="SUPFAM" id="SSF103481">
    <property type="entry name" value="Multidrug resistance efflux transporter EmrE"/>
    <property type="match status" value="1"/>
</dbReference>
<comment type="subcellular location">
    <subcellularLocation>
        <location evidence="1 7">Cell membrane</location>
        <topology evidence="1 7">Multi-pass membrane protein</topology>
    </subcellularLocation>
</comment>
<dbReference type="Proteomes" id="UP000182841">
    <property type="component" value="Unassembled WGS sequence"/>
</dbReference>
<dbReference type="GO" id="GO:0022857">
    <property type="term" value="F:transmembrane transporter activity"/>
    <property type="evidence" value="ECO:0007669"/>
    <property type="project" value="InterPro"/>
</dbReference>
<gene>
    <name evidence="10" type="ORF">SAMN05421870_10240</name>
</gene>
<feature type="transmembrane region" description="Helical" evidence="9">
    <location>
        <begin position="72"/>
        <end position="94"/>
    </location>
</feature>
<evidence type="ECO:0000256" key="3">
    <source>
        <dbReference type="ARBA" id="ARBA00022475"/>
    </source>
</evidence>
<dbReference type="InterPro" id="IPR000390">
    <property type="entry name" value="Small_drug/metabolite_transptr"/>
</dbReference>
<feature type="transmembrane region" description="Helical" evidence="9">
    <location>
        <begin position="46"/>
        <end position="66"/>
    </location>
</feature>
<feature type="transmembrane region" description="Helical" evidence="9">
    <location>
        <begin position="101"/>
        <end position="122"/>
    </location>
</feature>
<evidence type="ECO:0000256" key="4">
    <source>
        <dbReference type="ARBA" id="ARBA00022692"/>
    </source>
</evidence>
<keyword evidence="11" id="KW-1185">Reference proteome</keyword>
<comment type="similarity">
    <text evidence="7">Belongs to the drug/metabolite transporter (DMT) superfamily. Small multidrug resistance (SMR) (TC 2.A.7.1) family.</text>
</comment>
<evidence type="ECO:0000256" key="8">
    <source>
        <dbReference type="SAM" id="MobiDB-lite"/>
    </source>
</evidence>
<dbReference type="RefSeq" id="WP_204357580.1">
    <property type="nucleotide sequence ID" value="NZ_FOGO01000002.1"/>
</dbReference>
<keyword evidence="5 9" id="KW-1133">Transmembrane helix</keyword>
<keyword evidence="3" id="KW-1003">Cell membrane</keyword>
<evidence type="ECO:0000256" key="5">
    <source>
        <dbReference type="ARBA" id="ARBA00022989"/>
    </source>
</evidence>
<dbReference type="PANTHER" id="PTHR30561">
    <property type="entry name" value="SMR FAMILY PROTON-DEPENDENT DRUG EFFLUX TRANSPORTER SUGE"/>
    <property type="match status" value="1"/>
</dbReference>
<evidence type="ECO:0000256" key="2">
    <source>
        <dbReference type="ARBA" id="ARBA00022448"/>
    </source>
</evidence>
<dbReference type="InterPro" id="IPR045324">
    <property type="entry name" value="Small_multidrug_res"/>
</dbReference>
<dbReference type="GO" id="GO:0005886">
    <property type="term" value="C:plasma membrane"/>
    <property type="evidence" value="ECO:0007669"/>
    <property type="project" value="UniProtKB-SubCell"/>
</dbReference>
<feature type="region of interest" description="Disordered" evidence="8">
    <location>
        <begin position="1"/>
        <end position="37"/>
    </location>
</feature>
<organism evidence="10 11">
    <name type="scientific">Streptomyces qinglanensis</name>
    <dbReference type="NCBI Taxonomy" id="943816"/>
    <lineage>
        <taxon>Bacteria</taxon>
        <taxon>Bacillati</taxon>
        <taxon>Actinomycetota</taxon>
        <taxon>Actinomycetes</taxon>
        <taxon>Kitasatosporales</taxon>
        <taxon>Streptomycetaceae</taxon>
        <taxon>Streptomyces</taxon>
    </lineage>
</organism>
<evidence type="ECO:0000256" key="1">
    <source>
        <dbReference type="ARBA" id="ARBA00004651"/>
    </source>
</evidence>
<dbReference type="AlphaFoldDB" id="A0A1H9PIE9"/>
<dbReference type="PANTHER" id="PTHR30561:SF0">
    <property type="entry name" value="GUANIDINIUM EXPORTER"/>
    <property type="match status" value="1"/>
</dbReference>
<evidence type="ECO:0000313" key="10">
    <source>
        <dbReference type="EMBL" id="SER47958.1"/>
    </source>
</evidence>
<evidence type="ECO:0000256" key="7">
    <source>
        <dbReference type="RuleBase" id="RU003942"/>
    </source>
</evidence>
<reference evidence="11" key="1">
    <citation type="submission" date="2016-10" db="EMBL/GenBank/DDBJ databases">
        <authorList>
            <person name="Varghese N."/>
            <person name="Submissions S."/>
        </authorList>
    </citation>
    <scope>NUCLEOTIDE SEQUENCE [LARGE SCALE GENOMIC DNA]</scope>
    <source>
        <strain evidence="11">CGMCC 4.6825</strain>
    </source>
</reference>
<sequence length="164" mass="17186">MSHHSAAVRNNETLGSKETLGSNNTVRHDDTTGGGDAAARSGRARAWLVLLLAGAFEVGYALAVGGSHGFTVLSWSLVAVVFFLLTLFSLSLALRTLDVGIGYAVWAGIGAVGAALLGPAFFDETLTPAKALWLTVIIAGVVWLKLADRPQHPPADELPARPDR</sequence>
<protein>
    <submittedName>
        <fullName evidence="10">Quaternary ammonium compound-resistance protein SugE</fullName>
    </submittedName>
</protein>
<dbReference type="Pfam" id="PF00893">
    <property type="entry name" value="Multi_Drug_Res"/>
    <property type="match status" value="1"/>
</dbReference>
<dbReference type="InterPro" id="IPR037185">
    <property type="entry name" value="EmrE-like"/>
</dbReference>
<name>A0A1H9PIE9_9ACTN</name>
<dbReference type="FunFam" id="1.10.3730.20:FF:000001">
    <property type="entry name" value="Quaternary ammonium compound resistance transporter SugE"/>
    <property type="match status" value="1"/>
</dbReference>
<accession>A0A1H9PIE9</accession>
<keyword evidence="2" id="KW-0813">Transport</keyword>
<proteinExistence type="inferred from homology"/>
<feature type="transmembrane region" description="Helical" evidence="9">
    <location>
        <begin position="128"/>
        <end position="146"/>
    </location>
</feature>
<dbReference type="EMBL" id="FOGO01000002">
    <property type="protein sequence ID" value="SER47958.1"/>
    <property type="molecule type" value="Genomic_DNA"/>
</dbReference>
<dbReference type="STRING" id="943816.AN217_01035"/>
<feature type="compositionally biased region" description="Polar residues" evidence="8">
    <location>
        <begin position="8"/>
        <end position="25"/>
    </location>
</feature>
<keyword evidence="6 9" id="KW-0472">Membrane</keyword>
<dbReference type="Gene3D" id="1.10.3730.20">
    <property type="match status" value="1"/>
</dbReference>
<evidence type="ECO:0000256" key="6">
    <source>
        <dbReference type="ARBA" id="ARBA00023136"/>
    </source>
</evidence>
<evidence type="ECO:0000313" key="11">
    <source>
        <dbReference type="Proteomes" id="UP000182841"/>
    </source>
</evidence>